<gene>
    <name evidence="4" type="ORF">G3I50_13240</name>
</gene>
<dbReference type="GO" id="GO:0005524">
    <property type="term" value="F:ATP binding"/>
    <property type="evidence" value="ECO:0007669"/>
    <property type="project" value="UniProtKB-KW"/>
</dbReference>
<dbReference type="Proteomes" id="UP000469670">
    <property type="component" value="Unassembled WGS sequence"/>
</dbReference>
<comment type="caution">
    <text evidence="4">The sequence shown here is derived from an EMBL/GenBank/DDBJ whole genome shotgun (WGS) entry which is preliminary data.</text>
</comment>
<dbReference type="PANTHER" id="PTHR16305">
    <property type="entry name" value="TESTICULAR SOLUBLE ADENYLYL CYCLASE"/>
    <property type="match status" value="1"/>
</dbReference>
<dbReference type="GO" id="GO:0004016">
    <property type="term" value="F:adenylate cyclase activity"/>
    <property type="evidence" value="ECO:0007669"/>
    <property type="project" value="TreeGrafter"/>
</dbReference>
<keyword evidence="2" id="KW-0067">ATP-binding</keyword>
<dbReference type="InterPro" id="IPR027417">
    <property type="entry name" value="P-loop_NTPase"/>
</dbReference>
<protein>
    <submittedName>
        <fullName evidence="4">AAA family ATPase</fullName>
    </submittedName>
</protein>
<dbReference type="AlphaFoldDB" id="A0A7K3RVI6"/>
<evidence type="ECO:0000313" key="5">
    <source>
        <dbReference type="Proteomes" id="UP000469670"/>
    </source>
</evidence>
<name>A0A7K3RVI6_9ACTN</name>
<dbReference type="RefSeq" id="WP_164202311.1">
    <property type="nucleotide sequence ID" value="NZ_JAAGMP010000611.1"/>
</dbReference>
<dbReference type="SUPFAM" id="SSF52540">
    <property type="entry name" value="P-loop containing nucleoside triphosphate hydrolases"/>
    <property type="match status" value="1"/>
</dbReference>
<dbReference type="EMBL" id="JAAGMP010000611">
    <property type="protein sequence ID" value="NEC19217.1"/>
    <property type="molecule type" value="Genomic_DNA"/>
</dbReference>
<dbReference type="GO" id="GO:0005737">
    <property type="term" value="C:cytoplasm"/>
    <property type="evidence" value="ECO:0007669"/>
    <property type="project" value="TreeGrafter"/>
</dbReference>
<sequence>MNAEPSSSAPGLLIGRSALLDGVCPELDRRPAVAVITGEAGAGKSRFVQELLRRTTSPDAVTLVARCQEADTPFPFAPLVEALNRFRSGPLPADLPPVTGALHALLPDLAHRLPPVPPPLRDPRAEHHRVLRALNAYTAALGKAVLVVEDLQWADASTCAFLRTVVADPPPGLGLVLTARSPAPPYTDTEGSDGLPFPLRTPAHVTVVEHHLAPLSAAETGELAAGILGVQAVPEEFADRLHRWTGGLPYVIEEVLRGRTGSTEFPTDAAGEPPLPASVRRVVVERLRGLPPAARQVVAAAAVLG</sequence>
<reference evidence="4 5" key="1">
    <citation type="submission" date="2020-01" db="EMBL/GenBank/DDBJ databases">
        <title>Insect and environment-associated Actinomycetes.</title>
        <authorList>
            <person name="Currrie C."/>
            <person name="Chevrette M."/>
            <person name="Carlson C."/>
            <person name="Stubbendieck R."/>
            <person name="Wendt-Pienkowski E."/>
        </authorList>
    </citation>
    <scope>NUCLEOTIDE SEQUENCE [LARGE SCALE GENOMIC DNA]</scope>
    <source>
        <strain evidence="4 5">SID7590</strain>
    </source>
</reference>
<dbReference type="InterPro" id="IPR041664">
    <property type="entry name" value="AAA_16"/>
</dbReference>
<accession>A0A7K3RVI6</accession>
<evidence type="ECO:0000256" key="1">
    <source>
        <dbReference type="ARBA" id="ARBA00022741"/>
    </source>
</evidence>
<proteinExistence type="predicted"/>
<dbReference type="Pfam" id="PF13191">
    <property type="entry name" value="AAA_16"/>
    <property type="match status" value="1"/>
</dbReference>
<dbReference type="PANTHER" id="PTHR16305:SF35">
    <property type="entry name" value="TRANSCRIPTIONAL ACTIVATOR DOMAIN"/>
    <property type="match status" value="1"/>
</dbReference>
<evidence type="ECO:0000313" key="4">
    <source>
        <dbReference type="EMBL" id="NEC19217.1"/>
    </source>
</evidence>
<evidence type="ECO:0000259" key="3">
    <source>
        <dbReference type="Pfam" id="PF13191"/>
    </source>
</evidence>
<organism evidence="4 5">
    <name type="scientific">Streptomyces parvus</name>
    <dbReference type="NCBI Taxonomy" id="66428"/>
    <lineage>
        <taxon>Bacteria</taxon>
        <taxon>Bacillati</taxon>
        <taxon>Actinomycetota</taxon>
        <taxon>Actinomycetes</taxon>
        <taxon>Kitasatosporales</taxon>
        <taxon>Streptomycetaceae</taxon>
        <taxon>Streptomyces</taxon>
    </lineage>
</organism>
<feature type="non-terminal residue" evidence="4">
    <location>
        <position position="305"/>
    </location>
</feature>
<keyword evidence="1" id="KW-0547">Nucleotide-binding</keyword>
<feature type="domain" description="Orc1-like AAA ATPase" evidence="3">
    <location>
        <begin position="13"/>
        <end position="171"/>
    </location>
</feature>
<evidence type="ECO:0000256" key="2">
    <source>
        <dbReference type="ARBA" id="ARBA00022840"/>
    </source>
</evidence>